<dbReference type="AlphaFoldDB" id="A0A443SDC7"/>
<feature type="chain" id="PRO_5018813283" description="Carboxypeptidase" evidence="7">
    <location>
        <begin position="20"/>
        <end position="864"/>
    </location>
</feature>
<reference evidence="8 9" key="1">
    <citation type="journal article" date="2018" name="Gigascience">
        <title>Genomes of trombidid mites reveal novel predicted allergens and laterally-transferred genes associated with secondary metabolism.</title>
        <authorList>
            <person name="Dong X."/>
            <person name="Chaisiri K."/>
            <person name="Xia D."/>
            <person name="Armstrong S.D."/>
            <person name="Fang Y."/>
            <person name="Donnelly M.J."/>
            <person name="Kadowaki T."/>
            <person name="McGarry J.W."/>
            <person name="Darby A.C."/>
            <person name="Makepeace B.L."/>
        </authorList>
    </citation>
    <scope>NUCLEOTIDE SEQUENCE [LARGE SCALE GENOMIC DNA]</scope>
    <source>
        <strain evidence="8">UoL-UT</strain>
    </source>
</reference>
<gene>
    <name evidence="8" type="ORF">B4U80_11187</name>
</gene>
<dbReference type="PROSITE" id="PS00131">
    <property type="entry name" value="CARBOXYPEPT_SER_SER"/>
    <property type="match status" value="2"/>
</dbReference>
<protein>
    <recommendedName>
        <fullName evidence="7">Carboxypeptidase</fullName>
        <ecNumber evidence="7">3.4.16.-</ecNumber>
    </recommendedName>
</protein>
<evidence type="ECO:0000256" key="2">
    <source>
        <dbReference type="ARBA" id="ARBA00022645"/>
    </source>
</evidence>
<evidence type="ECO:0000313" key="8">
    <source>
        <dbReference type="EMBL" id="RWS25515.1"/>
    </source>
</evidence>
<dbReference type="OrthoDB" id="443318at2759"/>
<dbReference type="GO" id="GO:0006508">
    <property type="term" value="P:proteolysis"/>
    <property type="evidence" value="ECO:0007669"/>
    <property type="project" value="UniProtKB-KW"/>
</dbReference>
<keyword evidence="2 7" id="KW-0121">Carboxypeptidase</keyword>
<dbReference type="EC" id="3.4.16.-" evidence="7"/>
<dbReference type="EMBL" id="NCKV01003627">
    <property type="protein sequence ID" value="RWS25515.1"/>
    <property type="molecule type" value="Genomic_DNA"/>
</dbReference>
<dbReference type="FunFam" id="3.40.50.1820:FF:000096">
    <property type="entry name" value="Carboxypeptidase vitellogenic-like"/>
    <property type="match status" value="1"/>
</dbReference>
<dbReference type="InterPro" id="IPR001563">
    <property type="entry name" value="Peptidase_S10"/>
</dbReference>
<evidence type="ECO:0000256" key="7">
    <source>
        <dbReference type="RuleBase" id="RU361156"/>
    </source>
</evidence>
<evidence type="ECO:0000256" key="1">
    <source>
        <dbReference type="ARBA" id="ARBA00009431"/>
    </source>
</evidence>
<organism evidence="8 9">
    <name type="scientific">Leptotrombidium deliense</name>
    <dbReference type="NCBI Taxonomy" id="299467"/>
    <lineage>
        <taxon>Eukaryota</taxon>
        <taxon>Metazoa</taxon>
        <taxon>Ecdysozoa</taxon>
        <taxon>Arthropoda</taxon>
        <taxon>Chelicerata</taxon>
        <taxon>Arachnida</taxon>
        <taxon>Acari</taxon>
        <taxon>Acariformes</taxon>
        <taxon>Trombidiformes</taxon>
        <taxon>Prostigmata</taxon>
        <taxon>Anystina</taxon>
        <taxon>Parasitengona</taxon>
        <taxon>Trombiculoidea</taxon>
        <taxon>Trombiculidae</taxon>
        <taxon>Leptotrombidium</taxon>
    </lineage>
</organism>
<evidence type="ECO:0000256" key="4">
    <source>
        <dbReference type="ARBA" id="ARBA00022729"/>
    </source>
</evidence>
<evidence type="ECO:0000256" key="3">
    <source>
        <dbReference type="ARBA" id="ARBA00022670"/>
    </source>
</evidence>
<evidence type="ECO:0000256" key="5">
    <source>
        <dbReference type="ARBA" id="ARBA00022801"/>
    </source>
</evidence>
<comment type="caution">
    <text evidence="8">The sequence shown here is derived from an EMBL/GenBank/DDBJ whole genome shotgun (WGS) entry which is preliminary data.</text>
</comment>
<dbReference type="Pfam" id="PF00450">
    <property type="entry name" value="Peptidase_S10"/>
    <property type="match status" value="2"/>
</dbReference>
<dbReference type="PANTHER" id="PTHR11802:SF472">
    <property type="entry name" value="SERINE CARBOXYPEPTIDASE CPVL-RELATED"/>
    <property type="match status" value="1"/>
</dbReference>
<comment type="similarity">
    <text evidence="1 7">Belongs to the peptidase S10 family.</text>
</comment>
<keyword evidence="4 7" id="KW-0732">Signal</keyword>
<name>A0A443SDC7_9ACAR</name>
<feature type="signal peptide" evidence="7">
    <location>
        <begin position="1"/>
        <end position="19"/>
    </location>
</feature>
<evidence type="ECO:0000256" key="6">
    <source>
        <dbReference type="ARBA" id="ARBA00023180"/>
    </source>
</evidence>
<sequence length="864" mass="99970">MTRTLVLCVVYFLVGVKECEFRKSSTVKRSILNDTSEVGEALFLTPFIESGDIETAKQKSRVHLDVVSHMESYSGYITVNKTYNSNTFFWFFKSQIPNTPILIWLQGGPGSSSFLGLFTENGPIIVQKDMSTRLREYSWTKQYSMLYIDNPVGTGFSFTDNEAGYSRDQIDVARDLYEFLQQFFTLFSELKSNHLYITGESYAGKFIPAISYKLHIENNSNINFKGMAIGNGLCDPINQLDYGSYWYQLGLIDEPQQAYLYAKQNETINLIKQGKYLEALTLRKHLLECFKNFTGLDFMYNYLMSKRPDEYDYYKTYLTLPYVRKALHVGNVEFKNRTTVDKFMQNDIMQSVKPWIAVLMDHYRVMFYSGQLDTRDPSPHTDNFLRTVQWKHKEQFLNAKRNFWRIRPEEEVAGYVKKVENFHFVICRLRSNLFPAPVAIDPNKGDYGEPLFLTPLIESGKIEEAKQKSRVTLNLTFAPESYAAFITVNKEYNSNLFFWFFKSQNQNAPVVVWLQGGPGGSSLFGLFVENGPFVINKDLSVSLRKYSWTSAYSLLYIDNPAGTGFSFTQNDKGYATNEEDVARDLYEFLNQFFTLFAELRPNDFYVTGESYAGKYVPAIGYKIHTQNDSKINLKGIAIGDGLCDPITQMDYAHYLYQLGLIDEPQMKEIIKKQDQAVDLIKNKKYLEALEAWDSIIASFTKYSGLNFYYNFLLTNAPEEFSYYGAYLAKASVRKAIHVGKLPFNDGSQVEKHLLNDFMQSIKPWIAELMDNYKVMIYSGQLDVIIAAPLSEKFLQSVQWKYREEYLNASREIWMVSKSDKEVAGYVRKVHNFYQVIVRNAGHILPYDQPKVAYDLITRFVNDRF</sequence>
<dbReference type="PANTHER" id="PTHR11802">
    <property type="entry name" value="SERINE PROTEASE FAMILY S10 SERINE CARBOXYPEPTIDASE"/>
    <property type="match status" value="1"/>
</dbReference>
<dbReference type="Gene3D" id="3.40.50.1820">
    <property type="entry name" value="alpha/beta hydrolase"/>
    <property type="match status" value="2"/>
</dbReference>
<dbReference type="GO" id="GO:0004185">
    <property type="term" value="F:serine-type carboxypeptidase activity"/>
    <property type="evidence" value="ECO:0007669"/>
    <property type="project" value="UniProtKB-UniRule"/>
</dbReference>
<dbReference type="VEuPathDB" id="VectorBase:LDEU006526"/>
<proteinExistence type="inferred from homology"/>
<accession>A0A443SDC7</accession>
<dbReference type="PRINTS" id="PR00724">
    <property type="entry name" value="CRBOXYPTASEC"/>
</dbReference>
<dbReference type="STRING" id="299467.A0A443SDC7"/>
<dbReference type="InterPro" id="IPR018202">
    <property type="entry name" value="Ser_caboxypep_ser_AS"/>
</dbReference>
<keyword evidence="3 7" id="KW-0645">Protease</keyword>
<keyword evidence="5 7" id="KW-0378">Hydrolase</keyword>
<keyword evidence="9" id="KW-1185">Reference proteome</keyword>
<keyword evidence="6" id="KW-0325">Glycoprotein</keyword>
<dbReference type="SUPFAM" id="SSF53474">
    <property type="entry name" value="alpha/beta-Hydrolases"/>
    <property type="match status" value="2"/>
</dbReference>
<dbReference type="InterPro" id="IPR029058">
    <property type="entry name" value="AB_hydrolase_fold"/>
</dbReference>
<dbReference type="Proteomes" id="UP000288716">
    <property type="component" value="Unassembled WGS sequence"/>
</dbReference>
<evidence type="ECO:0000313" key="9">
    <source>
        <dbReference type="Proteomes" id="UP000288716"/>
    </source>
</evidence>